<proteinExistence type="predicted"/>
<dbReference type="PANTHER" id="PTHR42943:SF2">
    <property type="entry name" value="GLUTATHIONE S-TRANSFERASE KAPPA 1"/>
    <property type="match status" value="1"/>
</dbReference>
<organism evidence="2 3">
    <name type="scientific">Polaromonas aquatica</name>
    <dbReference type="NCBI Taxonomy" id="332657"/>
    <lineage>
        <taxon>Bacteria</taxon>
        <taxon>Pseudomonadati</taxon>
        <taxon>Pseudomonadota</taxon>
        <taxon>Betaproteobacteria</taxon>
        <taxon>Burkholderiales</taxon>
        <taxon>Comamonadaceae</taxon>
        <taxon>Polaromonas</taxon>
    </lineage>
</organism>
<dbReference type="InterPro" id="IPR051924">
    <property type="entry name" value="GST_Kappa/NadH"/>
</dbReference>
<dbReference type="InterPro" id="IPR001853">
    <property type="entry name" value="DSBA-like_thioredoxin_dom"/>
</dbReference>
<dbReference type="Proteomes" id="UP001596270">
    <property type="component" value="Unassembled WGS sequence"/>
</dbReference>
<reference evidence="3" key="1">
    <citation type="journal article" date="2019" name="Int. J. Syst. Evol. Microbiol.">
        <title>The Global Catalogue of Microorganisms (GCM) 10K type strain sequencing project: providing services to taxonomists for standard genome sequencing and annotation.</title>
        <authorList>
            <consortium name="The Broad Institute Genomics Platform"/>
            <consortium name="The Broad Institute Genome Sequencing Center for Infectious Disease"/>
            <person name="Wu L."/>
            <person name="Ma J."/>
        </authorList>
    </citation>
    <scope>NUCLEOTIDE SEQUENCE [LARGE SCALE GENOMIC DNA]</scope>
    <source>
        <strain evidence="3">CCUG 39402</strain>
    </source>
</reference>
<evidence type="ECO:0000313" key="2">
    <source>
        <dbReference type="EMBL" id="MFC6282676.1"/>
    </source>
</evidence>
<name>A0ABW1TYC8_9BURK</name>
<evidence type="ECO:0000259" key="1">
    <source>
        <dbReference type="Pfam" id="PF01323"/>
    </source>
</evidence>
<keyword evidence="3" id="KW-1185">Reference proteome</keyword>
<protein>
    <submittedName>
        <fullName evidence="2">DsbA family protein</fullName>
    </submittedName>
</protein>
<comment type="caution">
    <text evidence="2">The sequence shown here is derived from an EMBL/GenBank/DDBJ whole genome shotgun (WGS) entry which is preliminary data.</text>
</comment>
<dbReference type="SUPFAM" id="SSF52833">
    <property type="entry name" value="Thioredoxin-like"/>
    <property type="match status" value="2"/>
</dbReference>
<dbReference type="RefSeq" id="WP_371434821.1">
    <property type="nucleotide sequence ID" value="NZ_JBHSRS010000079.1"/>
</dbReference>
<dbReference type="InterPro" id="IPR036249">
    <property type="entry name" value="Thioredoxin-like_sf"/>
</dbReference>
<dbReference type="Pfam" id="PF01323">
    <property type="entry name" value="DSBA"/>
    <property type="match status" value="1"/>
</dbReference>
<accession>A0ABW1TYC8</accession>
<sequence>MSLKSLLMPAISQRVLARDRLLERRARAERARAARGEPHRVHYFHQADDPYSALAAACLPQLLARYDITIAAHVVGPPPDNAAPERERLVAYSRRDAQLLASHYRLNGLEFHDGGAQPASQDVELATRLLVTAIRDGRFVEAAGGITSSLWQNPQALADSTQQQATVTPAEACAHLTASSALRRKLGHYLGATFFYGGEWYWGVDRLHHLEQRLQALGVQRFDGKDLLFPPADDLQTTVRTTAPAAIDFFVSLRSPYSAIVAPRVFELGRRTGAQVRLRFVLPMVMRGLPVPREKRNYISQDAAREAFVRGIPFGRLNDPVGRPTERGLALMPLAERAGKGESYLLSFMHGVWAEGLDAGSDRGLRQIAERAGLDWDEARLALKDEGWRKTAEQNRAELFSLGLWGVPSFRVGDTAVWGQDRLWAVEDELLKGMQSCSLS</sequence>
<gene>
    <name evidence="2" type="ORF">ACFQND_15730</name>
</gene>
<dbReference type="EMBL" id="JBHSRS010000079">
    <property type="protein sequence ID" value="MFC6282676.1"/>
    <property type="molecule type" value="Genomic_DNA"/>
</dbReference>
<feature type="domain" description="DSBA-like thioredoxin" evidence="1">
    <location>
        <begin position="247"/>
        <end position="430"/>
    </location>
</feature>
<dbReference type="Gene3D" id="3.40.30.10">
    <property type="entry name" value="Glutaredoxin"/>
    <property type="match status" value="2"/>
</dbReference>
<evidence type="ECO:0000313" key="3">
    <source>
        <dbReference type="Proteomes" id="UP001596270"/>
    </source>
</evidence>
<dbReference type="PANTHER" id="PTHR42943">
    <property type="entry name" value="GLUTATHIONE S-TRANSFERASE KAPPA"/>
    <property type="match status" value="1"/>
</dbReference>